<comment type="cofactor">
    <cofactor evidence="1">
        <name>Mg(2+)</name>
        <dbReference type="ChEBI" id="CHEBI:18420"/>
    </cofactor>
</comment>
<dbReference type="PANTHER" id="PTHR11839:SF18">
    <property type="entry name" value="NUDIX HYDROLASE DOMAIN-CONTAINING PROTEIN"/>
    <property type="match status" value="1"/>
</dbReference>
<evidence type="ECO:0000256" key="1">
    <source>
        <dbReference type="ARBA" id="ARBA00001946"/>
    </source>
</evidence>
<dbReference type="InterPro" id="IPR000086">
    <property type="entry name" value="NUDIX_hydrolase_dom"/>
</dbReference>
<keyword evidence="2" id="KW-0378">Hydrolase</keyword>
<dbReference type="PANTHER" id="PTHR11839">
    <property type="entry name" value="UDP/ADP-SUGAR PYROPHOSPHATASE"/>
    <property type="match status" value="1"/>
</dbReference>
<dbReference type="OrthoDB" id="10249920at2759"/>
<dbReference type="GO" id="GO:0080042">
    <property type="term" value="F:ADP-glucose pyrophosphohydrolase activity"/>
    <property type="evidence" value="ECO:0007669"/>
    <property type="project" value="TreeGrafter"/>
</dbReference>
<feature type="domain" description="Nudix hydrolase" evidence="3">
    <location>
        <begin position="119"/>
        <end position="282"/>
    </location>
</feature>
<gene>
    <name evidence="4" type="ORF">IFR04_004796</name>
</gene>
<dbReference type="Pfam" id="PF00293">
    <property type="entry name" value="NUDIX"/>
    <property type="match status" value="1"/>
</dbReference>
<dbReference type="GO" id="GO:0019693">
    <property type="term" value="P:ribose phosphate metabolic process"/>
    <property type="evidence" value="ECO:0007669"/>
    <property type="project" value="TreeGrafter"/>
</dbReference>
<evidence type="ECO:0000313" key="5">
    <source>
        <dbReference type="Proteomes" id="UP000664132"/>
    </source>
</evidence>
<dbReference type="AlphaFoldDB" id="A0A8H7WC18"/>
<dbReference type="SUPFAM" id="SSF55811">
    <property type="entry name" value="Nudix"/>
    <property type="match status" value="1"/>
</dbReference>
<comment type="caution">
    <text evidence="4">The sequence shown here is derived from an EMBL/GenBank/DDBJ whole genome shotgun (WGS) entry which is preliminary data.</text>
</comment>
<dbReference type="Proteomes" id="UP000664132">
    <property type="component" value="Unassembled WGS sequence"/>
</dbReference>
<evidence type="ECO:0000259" key="3">
    <source>
        <dbReference type="PROSITE" id="PS51462"/>
    </source>
</evidence>
<dbReference type="InterPro" id="IPR015797">
    <property type="entry name" value="NUDIX_hydrolase-like_dom_sf"/>
</dbReference>
<dbReference type="GO" id="GO:0080041">
    <property type="term" value="F:ADP-ribose pyrophosphohydrolase activity"/>
    <property type="evidence" value="ECO:0007669"/>
    <property type="project" value="TreeGrafter"/>
</dbReference>
<keyword evidence="5" id="KW-1185">Reference proteome</keyword>
<dbReference type="EMBL" id="JAFJYH010000055">
    <property type="protein sequence ID" value="KAG4422055.1"/>
    <property type="molecule type" value="Genomic_DNA"/>
</dbReference>
<reference evidence="4" key="1">
    <citation type="submission" date="2021-02" db="EMBL/GenBank/DDBJ databases">
        <title>Genome sequence Cadophora malorum strain M34.</title>
        <authorList>
            <person name="Stefanovic E."/>
            <person name="Vu D."/>
            <person name="Scully C."/>
            <person name="Dijksterhuis J."/>
            <person name="Roader J."/>
            <person name="Houbraken J."/>
        </authorList>
    </citation>
    <scope>NUCLEOTIDE SEQUENCE</scope>
    <source>
        <strain evidence="4">M34</strain>
    </source>
</reference>
<accession>A0A8H7WC18</accession>
<protein>
    <recommendedName>
        <fullName evidence="3">Nudix hydrolase domain-containing protein</fullName>
    </recommendedName>
</protein>
<evidence type="ECO:0000256" key="2">
    <source>
        <dbReference type="ARBA" id="ARBA00022801"/>
    </source>
</evidence>
<evidence type="ECO:0000313" key="4">
    <source>
        <dbReference type="EMBL" id="KAG4422055.1"/>
    </source>
</evidence>
<sequence length="320" mass="36617">MTEKYSGYKFELPGWNESYKTGVPEVRFADGLLELGLTKEKVLGFTAFQNWIKTLEKSLERQDYTTHTFANDPYYLRWIQIQAFDEFEPKGVKRVFFIKLFAEVTTESGNEYLPGVVFLRGGSVAVLMIVRPTDAPLERYVIMTEQARIAAGSLSFMEIPAGMLDDERNIKLAALREIEEEVGIFPKADDLIDMTELAVKDNKVAENIRDAMYPSPGGCDEFINIFLWERKLDRLDIENLKDRLTGDRAAAEKITVRLLEYEKLVAVGARDGKTLAAWSLYEYLKRVHPEKLKPETETVSKLQKKKNSTVGYFRLLSNPT</sequence>
<organism evidence="4 5">
    <name type="scientific">Cadophora malorum</name>
    <dbReference type="NCBI Taxonomy" id="108018"/>
    <lineage>
        <taxon>Eukaryota</taxon>
        <taxon>Fungi</taxon>
        <taxon>Dikarya</taxon>
        <taxon>Ascomycota</taxon>
        <taxon>Pezizomycotina</taxon>
        <taxon>Leotiomycetes</taxon>
        <taxon>Helotiales</taxon>
        <taxon>Ploettnerulaceae</taxon>
        <taxon>Cadophora</taxon>
    </lineage>
</organism>
<proteinExistence type="predicted"/>
<dbReference type="PROSITE" id="PS51462">
    <property type="entry name" value="NUDIX"/>
    <property type="match status" value="1"/>
</dbReference>
<name>A0A8H7WC18_9HELO</name>
<dbReference type="GO" id="GO:0006753">
    <property type="term" value="P:nucleoside phosphate metabolic process"/>
    <property type="evidence" value="ECO:0007669"/>
    <property type="project" value="TreeGrafter"/>
</dbReference>
<dbReference type="Gene3D" id="3.90.79.10">
    <property type="entry name" value="Nucleoside Triphosphate Pyrophosphohydrolase"/>
    <property type="match status" value="1"/>
</dbReference>
<dbReference type="CDD" id="cd03424">
    <property type="entry name" value="NUDIX_ADPRase_Nudt5_UGPPase_Nudt14"/>
    <property type="match status" value="1"/>
</dbReference>